<evidence type="ECO:0000256" key="1">
    <source>
        <dbReference type="ARBA" id="ARBA00001966"/>
    </source>
</evidence>
<evidence type="ECO:0000259" key="6">
    <source>
        <dbReference type="PROSITE" id="PS51332"/>
    </source>
</evidence>
<dbReference type="OrthoDB" id="9801424at2"/>
<evidence type="ECO:0000256" key="4">
    <source>
        <dbReference type="ARBA" id="ARBA00023004"/>
    </source>
</evidence>
<dbReference type="GO" id="GO:0003824">
    <property type="term" value="F:catalytic activity"/>
    <property type="evidence" value="ECO:0007669"/>
    <property type="project" value="InterPro"/>
</dbReference>
<dbReference type="Proteomes" id="UP000214688">
    <property type="component" value="Chromosome"/>
</dbReference>
<evidence type="ECO:0000256" key="3">
    <source>
        <dbReference type="ARBA" id="ARBA00022723"/>
    </source>
</evidence>
<reference evidence="8 9" key="1">
    <citation type="journal article" date="2015" name="Int. J. Syst. Evol. Microbiol.">
        <title>Tumebacillus algifaecis sp. nov., isolated from decomposing algal scum.</title>
        <authorList>
            <person name="Wu Y.F."/>
            <person name="Zhang B."/>
            <person name="Xing P."/>
            <person name="Wu Q.L."/>
            <person name="Liu S.J."/>
        </authorList>
    </citation>
    <scope>NUCLEOTIDE SEQUENCE [LARGE SCALE GENOMIC DNA]</scope>
    <source>
        <strain evidence="8 9">THMBR28</strain>
    </source>
</reference>
<dbReference type="SUPFAM" id="SSF102114">
    <property type="entry name" value="Radical SAM enzymes"/>
    <property type="match status" value="1"/>
</dbReference>
<organism evidence="8 9">
    <name type="scientific">Tumebacillus algifaecis</name>
    <dbReference type="NCBI Taxonomy" id="1214604"/>
    <lineage>
        <taxon>Bacteria</taxon>
        <taxon>Bacillati</taxon>
        <taxon>Bacillota</taxon>
        <taxon>Bacilli</taxon>
        <taxon>Bacillales</taxon>
        <taxon>Alicyclobacillaceae</taxon>
        <taxon>Tumebacillus</taxon>
    </lineage>
</organism>
<dbReference type="InterPro" id="IPR006638">
    <property type="entry name" value="Elp3/MiaA/NifB-like_rSAM"/>
</dbReference>
<dbReference type="Gene3D" id="3.20.20.70">
    <property type="entry name" value="Aldolase class I"/>
    <property type="match status" value="1"/>
</dbReference>
<dbReference type="SFLD" id="SFLDS00029">
    <property type="entry name" value="Radical_SAM"/>
    <property type="match status" value="1"/>
</dbReference>
<dbReference type="EMBL" id="CP022657">
    <property type="protein sequence ID" value="ASS76608.1"/>
    <property type="molecule type" value="Genomic_DNA"/>
</dbReference>
<keyword evidence="3" id="KW-0479">Metal-binding</keyword>
<keyword evidence="2" id="KW-0949">S-adenosyl-L-methionine</keyword>
<evidence type="ECO:0000256" key="2">
    <source>
        <dbReference type="ARBA" id="ARBA00022691"/>
    </source>
</evidence>
<dbReference type="InterPro" id="IPR058240">
    <property type="entry name" value="rSAM_sf"/>
</dbReference>
<evidence type="ECO:0000313" key="9">
    <source>
        <dbReference type="Proteomes" id="UP000214688"/>
    </source>
</evidence>
<dbReference type="InterPro" id="IPR013785">
    <property type="entry name" value="Aldolase_TIM"/>
</dbReference>
<dbReference type="KEGG" id="tab:CIG75_17640"/>
<dbReference type="RefSeq" id="WP_094237839.1">
    <property type="nucleotide sequence ID" value="NZ_CP022657.1"/>
</dbReference>
<dbReference type="InterPro" id="IPR007197">
    <property type="entry name" value="rSAM"/>
</dbReference>
<keyword evidence="5" id="KW-0411">Iron-sulfur</keyword>
<gene>
    <name evidence="8" type="ORF">CIG75_17640</name>
</gene>
<dbReference type="InterPro" id="IPR051198">
    <property type="entry name" value="BchE-like"/>
</dbReference>
<comment type="cofactor">
    <cofactor evidence="1">
        <name>[4Fe-4S] cluster</name>
        <dbReference type="ChEBI" id="CHEBI:49883"/>
    </cofactor>
</comment>
<dbReference type="Pfam" id="PF04055">
    <property type="entry name" value="Radical_SAM"/>
    <property type="match status" value="1"/>
</dbReference>
<evidence type="ECO:0000256" key="5">
    <source>
        <dbReference type="ARBA" id="ARBA00023014"/>
    </source>
</evidence>
<evidence type="ECO:0000313" key="8">
    <source>
        <dbReference type="EMBL" id="ASS76608.1"/>
    </source>
</evidence>
<sequence length="641" mass="73110">MRKVMIVFPPTTEARLFPYLSLPMITAFLRRAGVDVGQYDFNLDLCHRLFSKKSLGDFLHRQERTSVGLLKQEYRTELARFLLRHHDTLWRDVIEKATGSVRETATGLPFVRQGVELLLEGSIVKEEITSLARIARRAAEYEQLAEGDFAAAELYAMLVEGLEREKPDVFALSVAYYSQLLPTLLLAKWVKQLRPQTFVVVGGQQMMLRHEEICALPEFVQHIDGIGVGAGEETMDKLLQALFSNLPKQDVPDFIWIEDGIVSSRGPRSSVRIQDVPTPDFTGLPVKGYLHEEFHFGLTTCVGCYYGKCVFCSYGNRSRREKSYQQKTARQLASECRELVDTYGVSRINFVDENTNLQLVRHAMHHLREQGYSLQFTTRNRLEPCLLDKAFVQELKELGCVMMSTGYETNSQRLLDRLDKGVQASDYQAIIDNLHEAGILLQLSIMGGILDETEAEVAASQAFLAENAHKIGIDVMQMLVAEPKTYLTDEAERFDIVWKDTEELRGNRLLNYGMGRMGKDFLYKDGDTFAKRLERFVEIYETVTPQKNSNLAPHKRKRGAKTQPEPVTRVQLLPWVRVIEAVQKPDQPRQKFVADLLWQRLYVLPDVLIQQGDEGLLLAEREEGHSVLQLFVQMELGLPTS</sequence>
<dbReference type="GO" id="GO:0046872">
    <property type="term" value="F:metal ion binding"/>
    <property type="evidence" value="ECO:0007669"/>
    <property type="project" value="UniProtKB-KW"/>
</dbReference>
<dbReference type="AlphaFoldDB" id="A0A223D4Q8"/>
<dbReference type="PROSITE" id="PS51918">
    <property type="entry name" value="RADICAL_SAM"/>
    <property type="match status" value="1"/>
</dbReference>
<feature type="domain" description="B12-binding" evidence="6">
    <location>
        <begin position="107"/>
        <end position="249"/>
    </location>
</feature>
<dbReference type="PROSITE" id="PS51332">
    <property type="entry name" value="B12_BINDING"/>
    <property type="match status" value="1"/>
</dbReference>
<evidence type="ECO:0000259" key="7">
    <source>
        <dbReference type="PROSITE" id="PS51918"/>
    </source>
</evidence>
<keyword evidence="9" id="KW-1185">Reference proteome</keyword>
<proteinExistence type="predicted"/>
<dbReference type="SFLD" id="SFLDG01082">
    <property type="entry name" value="B12-binding_domain_containing"/>
    <property type="match status" value="1"/>
</dbReference>
<dbReference type="InterPro" id="IPR006158">
    <property type="entry name" value="Cobalamin-bd"/>
</dbReference>
<dbReference type="PANTHER" id="PTHR43409">
    <property type="entry name" value="ANAEROBIC MAGNESIUM-PROTOPORPHYRIN IX MONOMETHYL ESTER CYCLASE-RELATED"/>
    <property type="match status" value="1"/>
</dbReference>
<keyword evidence="4" id="KW-0408">Iron</keyword>
<dbReference type="GO" id="GO:0051536">
    <property type="term" value="F:iron-sulfur cluster binding"/>
    <property type="evidence" value="ECO:0007669"/>
    <property type="project" value="UniProtKB-KW"/>
</dbReference>
<name>A0A223D4Q8_9BACL</name>
<dbReference type="Gene3D" id="3.40.50.280">
    <property type="entry name" value="Cobalamin-binding domain"/>
    <property type="match status" value="1"/>
</dbReference>
<dbReference type="GO" id="GO:0031419">
    <property type="term" value="F:cobalamin binding"/>
    <property type="evidence" value="ECO:0007669"/>
    <property type="project" value="InterPro"/>
</dbReference>
<feature type="domain" description="Radical SAM core" evidence="7">
    <location>
        <begin position="290"/>
        <end position="520"/>
    </location>
</feature>
<protein>
    <submittedName>
        <fullName evidence="8">Uncharacterized protein</fullName>
    </submittedName>
</protein>
<dbReference type="SMART" id="SM00729">
    <property type="entry name" value="Elp3"/>
    <property type="match status" value="1"/>
</dbReference>
<accession>A0A223D4Q8</accession>